<reference evidence="9 10" key="1">
    <citation type="submission" date="2019-02" db="EMBL/GenBank/DDBJ databases">
        <title>Deep-cultivation of Planctomycetes and their phenomic and genomic characterization uncovers novel biology.</title>
        <authorList>
            <person name="Wiegand S."/>
            <person name="Jogler M."/>
            <person name="Boedeker C."/>
            <person name="Pinto D."/>
            <person name="Vollmers J."/>
            <person name="Rivas-Marin E."/>
            <person name="Kohn T."/>
            <person name="Peeters S.H."/>
            <person name="Heuer A."/>
            <person name="Rast P."/>
            <person name="Oberbeckmann S."/>
            <person name="Bunk B."/>
            <person name="Jeske O."/>
            <person name="Meyerdierks A."/>
            <person name="Storesund J.E."/>
            <person name="Kallscheuer N."/>
            <person name="Luecker S."/>
            <person name="Lage O.M."/>
            <person name="Pohl T."/>
            <person name="Merkel B.J."/>
            <person name="Hornburger P."/>
            <person name="Mueller R.-W."/>
            <person name="Bruemmer F."/>
            <person name="Labrenz M."/>
            <person name="Spormann A.M."/>
            <person name="Op den Camp H."/>
            <person name="Overmann J."/>
            <person name="Amann R."/>
            <person name="Jetten M.S.M."/>
            <person name="Mascher T."/>
            <person name="Medema M.H."/>
            <person name="Devos D.P."/>
            <person name="Kaster A.-K."/>
            <person name="Ovreas L."/>
            <person name="Rohde M."/>
            <person name="Galperin M.Y."/>
            <person name="Jogler C."/>
        </authorList>
    </citation>
    <scope>NUCLEOTIDE SEQUENCE [LARGE SCALE GENOMIC DNA]</scope>
    <source>
        <strain evidence="9 10">Mal48</strain>
    </source>
</reference>
<feature type="transmembrane region" description="Helical" evidence="7">
    <location>
        <begin position="243"/>
        <end position="264"/>
    </location>
</feature>
<feature type="transmembrane region" description="Helical" evidence="7">
    <location>
        <begin position="276"/>
        <end position="302"/>
    </location>
</feature>
<evidence type="ECO:0000256" key="6">
    <source>
        <dbReference type="ARBA" id="ARBA00023136"/>
    </source>
</evidence>
<dbReference type="KEGG" id="tpol:Mal48_31580"/>
<gene>
    <name evidence="9" type="ORF">Mal48_31580</name>
</gene>
<dbReference type="InterPro" id="IPR001173">
    <property type="entry name" value="Glyco_trans_2-like"/>
</dbReference>
<accession>A0A517QQI3</accession>
<dbReference type="AlphaFoldDB" id="A0A517QQI3"/>
<name>A0A517QQI3_9PLAN</name>
<evidence type="ECO:0000313" key="9">
    <source>
        <dbReference type="EMBL" id="QDT33902.1"/>
    </source>
</evidence>
<keyword evidence="4 7" id="KW-0812">Transmembrane</keyword>
<dbReference type="RefSeq" id="WP_145200958.1">
    <property type="nucleotide sequence ID" value="NZ_CP036267.1"/>
</dbReference>
<dbReference type="GO" id="GO:0005886">
    <property type="term" value="C:plasma membrane"/>
    <property type="evidence" value="ECO:0007669"/>
    <property type="project" value="TreeGrafter"/>
</dbReference>
<dbReference type="InterPro" id="IPR029044">
    <property type="entry name" value="Nucleotide-diphossugar_trans"/>
</dbReference>
<keyword evidence="2" id="KW-0328">Glycosyltransferase</keyword>
<dbReference type="InterPro" id="IPR050256">
    <property type="entry name" value="Glycosyltransferase_2"/>
</dbReference>
<keyword evidence="3" id="KW-0808">Transferase</keyword>
<evidence type="ECO:0000256" key="7">
    <source>
        <dbReference type="SAM" id="Phobius"/>
    </source>
</evidence>
<protein>
    <recommendedName>
        <fullName evidence="8">Glycosyltransferase 2-like domain-containing protein</fullName>
    </recommendedName>
</protein>
<feature type="domain" description="Glycosyltransferase 2-like" evidence="8">
    <location>
        <begin position="20"/>
        <end position="182"/>
    </location>
</feature>
<organism evidence="9 10">
    <name type="scientific">Thalassoglobus polymorphus</name>
    <dbReference type="NCBI Taxonomy" id="2527994"/>
    <lineage>
        <taxon>Bacteria</taxon>
        <taxon>Pseudomonadati</taxon>
        <taxon>Planctomycetota</taxon>
        <taxon>Planctomycetia</taxon>
        <taxon>Planctomycetales</taxon>
        <taxon>Planctomycetaceae</taxon>
        <taxon>Thalassoglobus</taxon>
    </lineage>
</organism>
<dbReference type="PANTHER" id="PTHR48090:SF1">
    <property type="entry name" value="PROPHAGE BACTOPRENOL GLUCOSYL TRANSFERASE HOMOLOG"/>
    <property type="match status" value="1"/>
</dbReference>
<dbReference type="Gene3D" id="3.90.550.10">
    <property type="entry name" value="Spore Coat Polysaccharide Biosynthesis Protein SpsA, Chain A"/>
    <property type="match status" value="1"/>
</dbReference>
<dbReference type="Pfam" id="PF00535">
    <property type="entry name" value="Glycos_transf_2"/>
    <property type="match status" value="1"/>
</dbReference>
<dbReference type="SUPFAM" id="SSF53448">
    <property type="entry name" value="Nucleotide-diphospho-sugar transferases"/>
    <property type="match status" value="1"/>
</dbReference>
<evidence type="ECO:0000256" key="1">
    <source>
        <dbReference type="ARBA" id="ARBA00004141"/>
    </source>
</evidence>
<evidence type="ECO:0000256" key="5">
    <source>
        <dbReference type="ARBA" id="ARBA00022989"/>
    </source>
</evidence>
<keyword evidence="10" id="KW-1185">Reference proteome</keyword>
<comment type="subcellular location">
    <subcellularLocation>
        <location evidence="1">Membrane</location>
        <topology evidence="1">Multi-pass membrane protein</topology>
    </subcellularLocation>
</comment>
<dbReference type="Proteomes" id="UP000315724">
    <property type="component" value="Chromosome"/>
</dbReference>
<evidence type="ECO:0000256" key="4">
    <source>
        <dbReference type="ARBA" id="ARBA00022692"/>
    </source>
</evidence>
<evidence type="ECO:0000313" key="10">
    <source>
        <dbReference type="Proteomes" id="UP000315724"/>
    </source>
</evidence>
<dbReference type="CDD" id="cd04187">
    <property type="entry name" value="DPM1_like_bac"/>
    <property type="match status" value="1"/>
</dbReference>
<sequence>MINARSTAAQRRDVHQRLISVVLPAFNEADVLNDLYKLVQSALKKCGPRYEIIFINDGSSDSSDEILDQLAANDRCVRVIHFSRNFGHQSAVQAGIAHAAGDAVIVMDSDLQDDPNAIVDFVQKWEAGYDVVYAVRHGRKENIVKRSLFHAFYRVLNAVSSTKIPMDAGNFGLMDRAVAQEIMRLKDRDRYFSGLRSWVGFKQIGIPVERGRRHDDTPRVSMFGLFRLAKTAIFSFSTVPLSIFYVIAGVALLTCAGVTGFTLYHKLFTGLAVPGWASITIVASLLGALNALGIGIIGEYVIRIYDQVRARPSYIVGEKKNFDEPVQSTSREEQLLDWLEENWQSPLQEVSKIH</sequence>
<evidence type="ECO:0000259" key="8">
    <source>
        <dbReference type="Pfam" id="PF00535"/>
    </source>
</evidence>
<evidence type="ECO:0000256" key="3">
    <source>
        <dbReference type="ARBA" id="ARBA00022679"/>
    </source>
</evidence>
<dbReference type="EMBL" id="CP036267">
    <property type="protein sequence ID" value="QDT33902.1"/>
    <property type="molecule type" value="Genomic_DNA"/>
</dbReference>
<evidence type="ECO:0000256" key="2">
    <source>
        <dbReference type="ARBA" id="ARBA00022676"/>
    </source>
</evidence>
<proteinExistence type="predicted"/>
<dbReference type="OrthoDB" id="9807778at2"/>
<dbReference type="PANTHER" id="PTHR48090">
    <property type="entry name" value="UNDECAPRENYL-PHOSPHATE 4-DEOXY-4-FORMAMIDO-L-ARABINOSE TRANSFERASE-RELATED"/>
    <property type="match status" value="1"/>
</dbReference>
<keyword evidence="6 7" id="KW-0472">Membrane</keyword>
<keyword evidence="5 7" id="KW-1133">Transmembrane helix</keyword>
<dbReference type="GO" id="GO:0016757">
    <property type="term" value="F:glycosyltransferase activity"/>
    <property type="evidence" value="ECO:0007669"/>
    <property type="project" value="UniProtKB-KW"/>
</dbReference>